<keyword evidence="2" id="KW-1185">Reference proteome</keyword>
<evidence type="ECO:0000313" key="1">
    <source>
        <dbReference type="EMBL" id="KAF2003173.1"/>
    </source>
</evidence>
<gene>
    <name evidence="1" type="ORF">P154DRAFT_532649</name>
</gene>
<reference evidence="1" key="1">
    <citation type="journal article" date="2020" name="Stud. Mycol.">
        <title>101 Dothideomycetes genomes: a test case for predicting lifestyles and emergence of pathogens.</title>
        <authorList>
            <person name="Haridas S."/>
            <person name="Albert R."/>
            <person name="Binder M."/>
            <person name="Bloem J."/>
            <person name="Labutti K."/>
            <person name="Salamov A."/>
            <person name="Andreopoulos B."/>
            <person name="Baker S."/>
            <person name="Barry K."/>
            <person name="Bills G."/>
            <person name="Bluhm B."/>
            <person name="Cannon C."/>
            <person name="Castanera R."/>
            <person name="Culley D."/>
            <person name="Daum C."/>
            <person name="Ezra D."/>
            <person name="Gonzalez J."/>
            <person name="Henrissat B."/>
            <person name="Kuo A."/>
            <person name="Liang C."/>
            <person name="Lipzen A."/>
            <person name="Lutzoni F."/>
            <person name="Magnuson J."/>
            <person name="Mondo S."/>
            <person name="Nolan M."/>
            <person name="Ohm R."/>
            <person name="Pangilinan J."/>
            <person name="Park H.-J."/>
            <person name="Ramirez L."/>
            <person name="Alfaro M."/>
            <person name="Sun H."/>
            <person name="Tritt A."/>
            <person name="Yoshinaga Y."/>
            <person name="Zwiers L.-H."/>
            <person name="Turgeon B."/>
            <person name="Goodwin S."/>
            <person name="Spatafora J."/>
            <person name="Crous P."/>
            <person name="Grigoriev I."/>
        </authorList>
    </citation>
    <scope>NUCLEOTIDE SEQUENCE</scope>
    <source>
        <strain evidence="1">CBS 123094</strain>
    </source>
</reference>
<dbReference type="EMBL" id="ML977574">
    <property type="protein sequence ID" value="KAF2003173.1"/>
    <property type="molecule type" value="Genomic_DNA"/>
</dbReference>
<organism evidence="1 2">
    <name type="scientific">Amniculicola lignicola CBS 123094</name>
    <dbReference type="NCBI Taxonomy" id="1392246"/>
    <lineage>
        <taxon>Eukaryota</taxon>
        <taxon>Fungi</taxon>
        <taxon>Dikarya</taxon>
        <taxon>Ascomycota</taxon>
        <taxon>Pezizomycotina</taxon>
        <taxon>Dothideomycetes</taxon>
        <taxon>Pleosporomycetidae</taxon>
        <taxon>Pleosporales</taxon>
        <taxon>Amniculicolaceae</taxon>
        <taxon>Amniculicola</taxon>
    </lineage>
</organism>
<dbReference type="Proteomes" id="UP000799779">
    <property type="component" value="Unassembled WGS sequence"/>
</dbReference>
<protein>
    <submittedName>
        <fullName evidence="1">Uncharacterized protein</fullName>
    </submittedName>
</protein>
<name>A0A6A5WMT6_9PLEO</name>
<proteinExistence type="predicted"/>
<evidence type="ECO:0000313" key="2">
    <source>
        <dbReference type="Proteomes" id="UP000799779"/>
    </source>
</evidence>
<accession>A0A6A5WMT6</accession>
<dbReference type="AlphaFoldDB" id="A0A6A5WMT6"/>
<sequence length="244" mass="26751">MDSHALLRPSASPNILSIPRLSPAVPLQPPNPPQKVWLVFTLSTTATPPFYPAYRLNGVFRSHLTLSERTSALSGKYTPITHATGDGHNLKISITEHSGTGWTVKKYGVAKDFPEAGELLQEALEEAVGHHVVHEFGDEFLEERGGEGEAFKYGWRLVFLDGRVLGADCLEVDVADGEWRIPMEVDEGGSMESGGRALEVIEEEQEEEDEIECGYGDVEESEGGQGVGTHSGTFTERLKRCLEE</sequence>